<protein>
    <recommendedName>
        <fullName evidence="3">Enoyl reductase (ER) domain-containing protein</fullName>
    </recommendedName>
</protein>
<dbReference type="GO" id="GO:0003960">
    <property type="term" value="F:quinone reductase (NADPH) activity"/>
    <property type="evidence" value="ECO:0007669"/>
    <property type="project" value="TreeGrafter"/>
</dbReference>
<dbReference type="EMBL" id="GEDC01009782">
    <property type="protein sequence ID" value="JAS27516.1"/>
    <property type="molecule type" value="Transcribed_RNA"/>
</dbReference>
<dbReference type="AlphaFoldDB" id="A0A1B6DPA1"/>
<dbReference type="SUPFAM" id="SSF50129">
    <property type="entry name" value="GroES-like"/>
    <property type="match status" value="1"/>
</dbReference>
<dbReference type="SMART" id="SM00829">
    <property type="entry name" value="PKS_ER"/>
    <property type="match status" value="1"/>
</dbReference>
<dbReference type="GO" id="GO:0005829">
    <property type="term" value="C:cytosol"/>
    <property type="evidence" value="ECO:0007669"/>
    <property type="project" value="TreeGrafter"/>
</dbReference>
<evidence type="ECO:0000256" key="2">
    <source>
        <dbReference type="SAM" id="SignalP"/>
    </source>
</evidence>
<dbReference type="InterPro" id="IPR051603">
    <property type="entry name" value="Zinc-ADH_QOR/CCCR"/>
</dbReference>
<dbReference type="Pfam" id="PF08240">
    <property type="entry name" value="ADH_N"/>
    <property type="match status" value="1"/>
</dbReference>
<gene>
    <name evidence="4" type="ORF">g.34398</name>
</gene>
<dbReference type="GO" id="GO:0070402">
    <property type="term" value="F:NADPH binding"/>
    <property type="evidence" value="ECO:0007669"/>
    <property type="project" value="TreeGrafter"/>
</dbReference>
<dbReference type="Gene3D" id="3.40.50.720">
    <property type="entry name" value="NAD(P)-binding Rossmann-like Domain"/>
    <property type="match status" value="1"/>
</dbReference>
<dbReference type="GO" id="GO:0003730">
    <property type="term" value="F:mRNA 3'-UTR binding"/>
    <property type="evidence" value="ECO:0007669"/>
    <property type="project" value="TreeGrafter"/>
</dbReference>
<dbReference type="InterPro" id="IPR013149">
    <property type="entry name" value="ADH-like_C"/>
</dbReference>
<name>A0A1B6DPA1_9HEMI</name>
<dbReference type="PANTHER" id="PTHR44154:SF1">
    <property type="entry name" value="QUINONE OXIDOREDUCTASE"/>
    <property type="match status" value="1"/>
</dbReference>
<dbReference type="SUPFAM" id="SSF51735">
    <property type="entry name" value="NAD(P)-binding Rossmann-fold domains"/>
    <property type="match status" value="1"/>
</dbReference>
<evidence type="ECO:0000259" key="3">
    <source>
        <dbReference type="SMART" id="SM00829"/>
    </source>
</evidence>
<evidence type="ECO:0000256" key="1">
    <source>
        <dbReference type="ARBA" id="ARBA00022857"/>
    </source>
</evidence>
<dbReference type="FunFam" id="3.40.50.720:FF:000244">
    <property type="entry name" value="quinone oxidoreductase"/>
    <property type="match status" value="1"/>
</dbReference>
<feature type="chain" id="PRO_5008581425" description="Enoyl reductase (ER) domain-containing protein" evidence="2">
    <location>
        <begin position="19"/>
        <end position="385"/>
    </location>
</feature>
<keyword evidence="1" id="KW-0521">NADP</keyword>
<feature type="non-terminal residue" evidence="4">
    <location>
        <position position="1"/>
    </location>
</feature>
<evidence type="ECO:0000313" key="4">
    <source>
        <dbReference type="EMBL" id="JAS27516.1"/>
    </source>
</evidence>
<reference evidence="4" key="1">
    <citation type="submission" date="2015-12" db="EMBL/GenBank/DDBJ databases">
        <title>De novo transcriptome assembly of four potential Pierce s Disease insect vectors from Arizona vineyards.</title>
        <authorList>
            <person name="Tassone E.E."/>
        </authorList>
    </citation>
    <scope>NUCLEOTIDE SEQUENCE</scope>
</reference>
<accession>A0A1B6DPA1</accession>
<dbReference type="InterPro" id="IPR036291">
    <property type="entry name" value="NAD(P)-bd_dom_sf"/>
</dbReference>
<dbReference type="Gene3D" id="3.90.180.10">
    <property type="entry name" value="Medium-chain alcohol dehydrogenases, catalytic domain"/>
    <property type="match status" value="1"/>
</dbReference>
<proteinExistence type="predicted"/>
<dbReference type="Pfam" id="PF00107">
    <property type="entry name" value="ADH_zinc_N"/>
    <property type="match status" value="1"/>
</dbReference>
<dbReference type="InterPro" id="IPR020843">
    <property type="entry name" value="ER"/>
</dbReference>
<organism evidence="4">
    <name type="scientific">Clastoptera arizonana</name>
    <name type="common">Arizona spittle bug</name>
    <dbReference type="NCBI Taxonomy" id="38151"/>
    <lineage>
        <taxon>Eukaryota</taxon>
        <taxon>Metazoa</taxon>
        <taxon>Ecdysozoa</taxon>
        <taxon>Arthropoda</taxon>
        <taxon>Hexapoda</taxon>
        <taxon>Insecta</taxon>
        <taxon>Pterygota</taxon>
        <taxon>Neoptera</taxon>
        <taxon>Paraneoptera</taxon>
        <taxon>Hemiptera</taxon>
        <taxon>Auchenorrhyncha</taxon>
        <taxon>Cercopoidea</taxon>
        <taxon>Clastopteridae</taxon>
        <taxon>Clastoptera</taxon>
    </lineage>
</organism>
<sequence length="385" mass="42529">GNTVIFIFVLVLKILARCHDRMIRNKKYHLIRTFLKVIVFKRSFYGKSSNIMRAVRIHSLGGPSVLQIDYNLPIPKPAKNEILVKVKAAGVNPVDTYMRQGINGYNPSVPIILGKEASGEVQCVGAEVKEFKKGDRVICALSHGAYSEFITCDKDSVIPLPDRFNFSQGAALYISYFTAYRALVTKCKIKKGELVLVHGASGSVGTAGVQIAKAHGLTVIGTAGTAEGLEIVKKNGADYVIDHREENHLQKILQEIGQKGFDVILENRACLNLNDDMKFLREKGRIGVVGSRGTLEVNPRHLISHEGTVIGVRLNAISEDEFKEYSKVLLKGVEDGWVKPIIAEEYSMEDIPQAHVDVIRENGAKGKLILLLNQKQISIDQQAKD</sequence>
<dbReference type="InterPro" id="IPR011032">
    <property type="entry name" value="GroES-like_sf"/>
</dbReference>
<feature type="signal peptide" evidence="2">
    <location>
        <begin position="1"/>
        <end position="18"/>
    </location>
</feature>
<dbReference type="CDD" id="cd08253">
    <property type="entry name" value="zeta_crystallin"/>
    <property type="match status" value="1"/>
</dbReference>
<feature type="domain" description="Enoyl reductase (ER)" evidence="3">
    <location>
        <begin position="61"/>
        <end position="370"/>
    </location>
</feature>
<dbReference type="PANTHER" id="PTHR44154">
    <property type="entry name" value="QUINONE OXIDOREDUCTASE"/>
    <property type="match status" value="1"/>
</dbReference>
<keyword evidence="2" id="KW-0732">Signal</keyword>
<dbReference type="InterPro" id="IPR013154">
    <property type="entry name" value="ADH-like_N"/>
</dbReference>